<evidence type="ECO:0000256" key="1">
    <source>
        <dbReference type="ARBA" id="ARBA00022723"/>
    </source>
</evidence>
<dbReference type="InterPro" id="IPR003299">
    <property type="entry name" value="Calflagin-bd"/>
</dbReference>
<dbReference type="PRINTS" id="PR01362">
    <property type="entry name" value="CALFLAGIN"/>
</dbReference>
<dbReference type="AlphaFoldDB" id="A0A0B7N991"/>
<dbReference type="FunFam" id="1.10.238.10:FF:000251">
    <property type="entry name" value="Calmodulin-related protein 97A"/>
    <property type="match status" value="1"/>
</dbReference>
<dbReference type="SMART" id="SM00054">
    <property type="entry name" value="EFh"/>
    <property type="match status" value="4"/>
</dbReference>
<dbReference type="SUPFAM" id="SSF47473">
    <property type="entry name" value="EF-hand"/>
    <property type="match status" value="1"/>
</dbReference>
<dbReference type="InterPro" id="IPR002048">
    <property type="entry name" value="EF_hand_dom"/>
</dbReference>
<evidence type="ECO:0000313" key="6">
    <source>
        <dbReference type="Proteomes" id="UP000054107"/>
    </source>
</evidence>
<feature type="domain" description="EF-hand" evidence="4">
    <location>
        <begin position="4"/>
        <end position="39"/>
    </location>
</feature>
<feature type="domain" description="EF-hand" evidence="4">
    <location>
        <begin position="40"/>
        <end position="75"/>
    </location>
</feature>
<keyword evidence="3" id="KW-0106">Calcium</keyword>
<dbReference type="PROSITE" id="PS00018">
    <property type="entry name" value="EF_HAND_1"/>
    <property type="match status" value="4"/>
</dbReference>
<dbReference type="InterPro" id="IPR050230">
    <property type="entry name" value="CALM/Myosin/TropC-like"/>
</dbReference>
<organism evidence="5 6">
    <name type="scientific">Parasitella parasitica</name>
    <dbReference type="NCBI Taxonomy" id="35722"/>
    <lineage>
        <taxon>Eukaryota</taxon>
        <taxon>Fungi</taxon>
        <taxon>Fungi incertae sedis</taxon>
        <taxon>Mucoromycota</taxon>
        <taxon>Mucoromycotina</taxon>
        <taxon>Mucoromycetes</taxon>
        <taxon>Mucorales</taxon>
        <taxon>Mucorineae</taxon>
        <taxon>Mucoraceae</taxon>
        <taxon>Parasitella</taxon>
    </lineage>
</organism>
<dbReference type="OrthoDB" id="26525at2759"/>
<evidence type="ECO:0000256" key="2">
    <source>
        <dbReference type="ARBA" id="ARBA00022737"/>
    </source>
</evidence>
<dbReference type="PANTHER" id="PTHR23048:SF0">
    <property type="entry name" value="CALMODULIN LIKE 3"/>
    <property type="match status" value="1"/>
</dbReference>
<keyword evidence="2" id="KW-0677">Repeat</keyword>
<dbReference type="Gene3D" id="1.10.238.10">
    <property type="entry name" value="EF-hand"/>
    <property type="match status" value="2"/>
</dbReference>
<reference evidence="5 6" key="1">
    <citation type="submission" date="2014-09" db="EMBL/GenBank/DDBJ databases">
        <authorList>
            <person name="Ellenberger Sabrina"/>
        </authorList>
    </citation>
    <scope>NUCLEOTIDE SEQUENCE [LARGE SCALE GENOMIC DNA]</scope>
    <source>
        <strain evidence="5 6">CBS 412.66</strain>
    </source>
</reference>
<dbReference type="PROSITE" id="PS50222">
    <property type="entry name" value="EF_HAND_2"/>
    <property type="match status" value="4"/>
</dbReference>
<dbReference type="GO" id="GO:0016460">
    <property type="term" value="C:myosin II complex"/>
    <property type="evidence" value="ECO:0007669"/>
    <property type="project" value="TreeGrafter"/>
</dbReference>
<evidence type="ECO:0000313" key="5">
    <source>
        <dbReference type="EMBL" id="CEP11988.1"/>
    </source>
</evidence>
<dbReference type="PANTHER" id="PTHR23048">
    <property type="entry name" value="MYOSIN LIGHT CHAIN 1, 3"/>
    <property type="match status" value="1"/>
</dbReference>
<name>A0A0B7N991_9FUNG</name>
<keyword evidence="1" id="KW-0479">Metal-binding</keyword>
<protein>
    <recommendedName>
        <fullName evidence="4">EF-hand domain-containing protein</fullName>
    </recommendedName>
</protein>
<proteinExistence type="predicted"/>
<gene>
    <name evidence="5" type="primary">PARPA_05895.1 scaffold 20157</name>
</gene>
<accession>A0A0B7N991</accession>
<dbReference type="Pfam" id="PF13499">
    <property type="entry name" value="EF-hand_7"/>
    <property type="match status" value="2"/>
</dbReference>
<dbReference type="FunFam" id="1.10.238.10:FF:000181">
    <property type="entry name" value="CALML5 isoform 1"/>
    <property type="match status" value="1"/>
</dbReference>
<evidence type="ECO:0000259" key="4">
    <source>
        <dbReference type="PROSITE" id="PS50222"/>
    </source>
</evidence>
<evidence type="ECO:0000256" key="3">
    <source>
        <dbReference type="ARBA" id="ARBA00022837"/>
    </source>
</evidence>
<keyword evidence="6" id="KW-1185">Reference proteome</keyword>
<dbReference type="GO" id="GO:0005509">
    <property type="term" value="F:calcium ion binding"/>
    <property type="evidence" value="ECO:0007669"/>
    <property type="project" value="InterPro"/>
</dbReference>
<feature type="domain" description="EF-hand" evidence="4">
    <location>
        <begin position="113"/>
        <end position="146"/>
    </location>
</feature>
<feature type="domain" description="EF-hand" evidence="4">
    <location>
        <begin position="77"/>
        <end position="112"/>
    </location>
</feature>
<sequence>MTPDQIQEYREAFQLFDKDGNGSISAPELGVVLRTFGMNPSEAELQDMVDDVDADGNGNIDFDEFLSLVKSFKQEEGDTNDLQEAFRVFDADGNGMIDRSELQKVMLSLNENLSEEEIDAMINEADVNGDGQISFDEFKEMMGGGK</sequence>
<dbReference type="Proteomes" id="UP000054107">
    <property type="component" value="Unassembled WGS sequence"/>
</dbReference>
<dbReference type="InterPro" id="IPR011992">
    <property type="entry name" value="EF-hand-dom_pair"/>
</dbReference>
<dbReference type="InterPro" id="IPR018247">
    <property type="entry name" value="EF_Hand_1_Ca_BS"/>
</dbReference>
<dbReference type="STRING" id="35722.A0A0B7N991"/>
<dbReference type="EMBL" id="LN727219">
    <property type="protein sequence ID" value="CEP11988.1"/>
    <property type="molecule type" value="Genomic_DNA"/>
</dbReference>